<evidence type="ECO:0008006" key="4">
    <source>
        <dbReference type="Google" id="ProtNLM"/>
    </source>
</evidence>
<keyword evidence="1" id="KW-0812">Transmembrane</keyword>
<proteinExistence type="predicted"/>
<gene>
    <name evidence="2" type="ORF">C6P46_001431</name>
</gene>
<dbReference type="AlphaFoldDB" id="A0A9P6W4E8"/>
<evidence type="ECO:0000313" key="2">
    <source>
        <dbReference type="EMBL" id="KAG0664386.1"/>
    </source>
</evidence>
<evidence type="ECO:0000256" key="1">
    <source>
        <dbReference type="SAM" id="Phobius"/>
    </source>
</evidence>
<feature type="transmembrane region" description="Helical" evidence="1">
    <location>
        <begin position="137"/>
        <end position="158"/>
    </location>
</feature>
<reference evidence="2 3" key="1">
    <citation type="submission" date="2020-11" db="EMBL/GenBank/DDBJ databases">
        <title>Kefir isolates.</title>
        <authorList>
            <person name="Marcisauskas S."/>
            <person name="Kim Y."/>
            <person name="Blasche S."/>
        </authorList>
    </citation>
    <scope>NUCLEOTIDE SEQUENCE [LARGE SCALE GENOMIC DNA]</scope>
    <source>
        <strain evidence="2 3">KR</strain>
    </source>
</reference>
<dbReference type="EMBL" id="PUHQ01000014">
    <property type="protein sequence ID" value="KAG0664386.1"/>
    <property type="molecule type" value="Genomic_DNA"/>
</dbReference>
<keyword evidence="1" id="KW-1133">Transmembrane helix</keyword>
<dbReference type="PANTHER" id="PTHR37919">
    <property type="entry name" value="PROTEIN CBG05606"/>
    <property type="match status" value="1"/>
</dbReference>
<evidence type="ECO:0000313" key="3">
    <source>
        <dbReference type="Proteomes" id="UP000777482"/>
    </source>
</evidence>
<dbReference type="Proteomes" id="UP000777482">
    <property type="component" value="Unassembled WGS sequence"/>
</dbReference>
<name>A0A9P6W4E8_RHOMI</name>
<feature type="transmembrane region" description="Helical" evidence="1">
    <location>
        <begin position="79"/>
        <end position="99"/>
    </location>
</feature>
<sequence length="243" mass="27051">MDARDRVGSSARPSNDRVGLLYTAHKCAYPNAWSVQLTLNTHVSLPTCFLDPSSLAKASLNMPPYAAPASNGYRPNRWIVAWFVVSTLLVAWDTGYMLLRPRTFPGGDLFWFWKPYVLYAKTDLVYSRAAYESKDGFAAAQSVMNVVESVLNVVFLVLAARHSPVAVLIGAIATAMTASKTVLYWLCDILSDWSMTGHNSRFDWWLLYAIPNGPWIVIPGLIAIHFYAQIAKSLRVAAKMKTL</sequence>
<accession>A0A9P6W4E8</accession>
<comment type="caution">
    <text evidence="2">The sequence shown here is derived from an EMBL/GenBank/DDBJ whole genome shotgun (WGS) entry which is preliminary data.</text>
</comment>
<feature type="transmembrane region" description="Helical" evidence="1">
    <location>
        <begin position="206"/>
        <end position="228"/>
    </location>
</feature>
<keyword evidence="1" id="KW-0472">Membrane</keyword>
<feature type="transmembrane region" description="Helical" evidence="1">
    <location>
        <begin position="165"/>
        <end position="186"/>
    </location>
</feature>
<keyword evidence="3" id="KW-1185">Reference proteome</keyword>
<dbReference type="PANTHER" id="PTHR37919:SF2">
    <property type="entry name" value="EXPERA DOMAIN-CONTAINING PROTEIN"/>
    <property type="match status" value="1"/>
</dbReference>
<dbReference type="OrthoDB" id="60858at2759"/>
<protein>
    <recommendedName>
        <fullName evidence="4">Emopamil-binding protein</fullName>
    </recommendedName>
</protein>
<organism evidence="2 3">
    <name type="scientific">Rhodotorula mucilaginosa</name>
    <name type="common">Yeast</name>
    <name type="synonym">Rhodotorula rubra</name>
    <dbReference type="NCBI Taxonomy" id="5537"/>
    <lineage>
        <taxon>Eukaryota</taxon>
        <taxon>Fungi</taxon>
        <taxon>Dikarya</taxon>
        <taxon>Basidiomycota</taxon>
        <taxon>Pucciniomycotina</taxon>
        <taxon>Microbotryomycetes</taxon>
        <taxon>Sporidiobolales</taxon>
        <taxon>Sporidiobolaceae</taxon>
        <taxon>Rhodotorula</taxon>
    </lineage>
</organism>